<evidence type="ECO:0008006" key="4">
    <source>
        <dbReference type="Google" id="ProtNLM"/>
    </source>
</evidence>
<accession>D0A555</accession>
<organism evidence="2 3">
    <name type="scientific">Trypanosoma brucei gambiense (strain MHOM/CI/86/DAL972)</name>
    <dbReference type="NCBI Taxonomy" id="679716"/>
    <lineage>
        <taxon>Eukaryota</taxon>
        <taxon>Discoba</taxon>
        <taxon>Euglenozoa</taxon>
        <taxon>Kinetoplastea</taxon>
        <taxon>Metakinetoplastina</taxon>
        <taxon>Trypanosomatida</taxon>
        <taxon>Trypanosomatidae</taxon>
        <taxon>Trypanosoma</taxon>
    </lineage>
</organism>
<keyword evidence="1" id="KW-0732">Signal</keyword>
<feature type="signal peptide" evidence="1">
    <location>
        <begin position="1"/>
        <end position="21"/>
    </location>
</feature>
<dbReference type="KEGG" id="tbg:TbgDal_X14980"/>
<evidence type="ECO:0000256" key="1">
    <source>
        <dbReference type="SAM" id="SignalP"/>
    </source>
</evidence>
<evidence type="ECO:0000313" key="3">
    <source>
        <dbReference type="Proteomes" id="UP000002316"/>
    </source>
</evidence>
<proteinExistence type="predicted"/>
<dbReference type="AlphaFoldDB" id="D0A555"/>
<protein>
    <recommendedName>
        <fullName evidence="4">T. brucei spp.-specific protein</fullName>
    </recommendedName>
</protein>
<reference evidence="3" key="1">
    <citation type="journal article" date="2010" name="PLoS Negl. Trop. Dis.">
        <title>The genome sequence of Trypanosoma brucei gambiense, causative agent of chronic human african trypanosomiasis.</title>
        <authorList>
            <person name="Jackson A.P."/>
            <person name="Sanders M."/>
            <person name="Berry A."/>
            <person name="McQuillan J."/>
            <person name="Aslett M.A."/>
            <person name="Quail M.A."/>
            <person name="Chukualim B."/>
            <person name="Capewell P."/>
            <person name="MacLeod A."/>
            <person name="Melville S.E."/>
            <person name="Gibson W."/>
            <person name="Barry J.D."/>
            <person name="Berriman M."/>
            <person name="Hertz-Fowler C."/>
        </authorList>
    </citation>
    <scope>NUCLEOTIDE SEQUENCE [LARGE SCALE GENOMIC DNA]</scope>
    <source>
        <strain evidence="3">MHOM/CI/86/DAL972</strain>
    </source>
</reference>
<dbReference type="RefSeq" id="XP_011778663.1">
    <property type="nucleotide sequence ID" value="XM_011780361.1"/>
</dbReference>
<sequence>MFLTFLRLTGICLTVICNFSADLVPTEPRNFPFRSVHLFSPFSVRTCHNCAQRGPSPDRLKADTKIAKVVAQSKREYLNIGVGDRETPFFFFSFLQFSS</sequence>
<dbReference type="EMBL" id="FN554973">
    <property type="protein sequence ID" value="CBH16399.1"/>
    <property type="molecule type" value="Genomic_DNA"/>
</dbReference>
<feature type="chain" id="PRO_5003005978" description="T. brucei spp.-specific protein" evidence="1">
    <location>
        <begin position="22"/>
        <end position="99"/>
    </location>
</feature>
<evidence type="ECO:0000313" key="2">
    <source>
        <dbReference type="EMBL" id="CBH16399.1"/>
    </source>
</evidence>
<name>D0A555_TRYB9</name>
<dbReference type="GeneID" id="23864711"/>
<dbReference type="Proteomes" id="UP000002316">
    <property type="component" value="Chromosome 10"/>
</dbReference>
<gene>
    <name evidence="2" type="ORF">TbgDal_X14980</name>
</gene>